<dbReference type="InterPro" id="IPR000627">
    <property type="entry name" value="Intradiol_dOase_C"/>
</dbReference>
<gene>
    <name evidence="3" type="ORF">B0T16DRAFT_308686</name>
</gene>
<evidence type="ECO:0000313" key="4">
    <source>
        <dbReference type="Proteomes" id="UP001174936"/>
    </source>
</evidence>
<evidence type="ECO:0000313" key="3">
    <source>
        <dbReference type="EMBL" id="KAK0652630.1"/>
    </source>
</evidence>
<feature type="signal peptide" evidence="1">
    <location>
        <begin position="1"/>
        <end position="15"/>
    </location>
</feature>
<accession>A0AA39YIL9</accession>
<name>A0AA39YIL9_9PEZI</name>
<dbReference type="Pfam" id="PF00775">
    <property type="entry name" value="Dioxygenase_C"/>
    <property type="match status" value="1"/>
</dbReference>
<dbReference type="InterPro" id="IPR015889">
    <property type="entry name" value="Intradiol_dOase_core"/>
</dbReference>
<organism evidence="3 4">
    <name type="scientific">Cercophora newfieldiana</name>
    <dbReference type="NCBI Taxonomy" id="92897"/>
    <lineage>
        <taxon>Eukaryota</taxon>
        <taxon>Fungi</taxon>
        <taxon>Dikarya</taxon>
        <taxon>Ascomycota</taxon>
        <taxon>Pezizomycotina</taxon>
        <taxon>Sordariomycetes</taxon>
        <taxon>Sordariomycetidae</taxon>
        <taxon>Sordariales</taxon>
        <taxon>Lasiosphaeriaceae</taxon>
        <taxon>Cercophora</taxon>
    </lineage>
</organism>
<reference evidence="3" key="1">
    <citation type="submission" date="2023-06" db="EMBL/GenBank/DDBJ databases">
        <title>Genome-scale phylogeny and comparative genomics of the fungal order Sordariales.</title>
        <authorList>
            <consortium name="Lawrence Berkeley National Laboratory"/>
            <person name="Hensen N."/>
            <person name="Bonometti L."/>
            <person name="Westerberg I."/>
            <person name="Brannstrom I.O."/>
            <person name="Guillou S."/>
            <person name="Cros-Aarteil S."/>
            <person name="Calhoun S."/>
            <person name="Haridas S."/>
            <person name="Kuo A."/>
            <person name="Mondo S."/>
            <person name="Pangilinan J."/>
            <person name="Riley R."/>
            <person name="Labutti K."/>
            <person name="Andreopoulos B."/>
            <person name="Lipzen A."/>
            <person name="Chen C."/>
            <person name="Yanf M."/>
            <person name="Daum C."/>
            <person name="Ng V."/>
            <person name="Clum A."/>
            <person name="Steindorff A."/>
            <person name="Ohm R."/>
            <person name="Martin F."/>
            <person name="Silar P."/>
            <person name="Natvig D."/>
            <person name="Lalanne C."/>
            <person name="Gautier V."/>
            <person name="Ament-Velasquez S.L."/>
            <person name="Kruys A."/>
            <person name="Hutchinson M.I."/>
            <person name="Powell A.J."/>
            <person name="Barry K."/>
            <person name="Miller A.N."/>
            <person name="Grigoriev I.V."/>
            <person name="Debuchy R."/>
            <person name="Gladieux P."/>
            <person name="Thoren M.H."/>
            <person name="Johannesson H."/>
        </authorList>
    </citation>
    <scope>NUCLEOTIDE SEQUENCE</scope>
    <source>
        <strain evidence="3">SMH2532-1</strain>
    </source>
</reference>
<evidence type="ECO:0000256" key="1">
    <source>
        <dbReference type="SAM" id="SignalP"/>
    </source>
</evidence>
<keyword evidence="3" id="KW-0223">Dioxygenase</keyword>
<dbReference type="Gene3D" id="2.60.130.10">
    <property type="entry name" value="Aromatic compound dioxygenase"/>
    <property type="match status" value="1"/>
</dbReference>
<dbReference type="EMBL" id="JAULSV010000002">
    <property type="protein sequence ID" value="KAK0652630.1"/>
    <property type="molecule type" value="Genomic_DNA"/>
</dbReference>
<protein>
    <submittedName>
        <fullName evidence="3">Intradiol ring-cleavage dioxygenase</fullName>
    </submittedName>
</protein>
<dbReference type="PANTHER" id="PTHR34315:SF1">
    <property type="entry name" value="INTRADIOL RING-CLEAVAGE DIOXYGENASES DOMAIN-CONTAINING PROTEIN-RELATED"/>
    <property type="match status" value="1"/>
</dbReference>
<dbReference type="CDD" id="cd03457">
    <property type="entry name" value="intradiol_dioxygenase_like"/>
    <property type="match status" value="1"/>
</dbReference>
<keyword evidence="3" id="KW-0560">Oxidoreductase</keyword>
<sequence length="358" mass="37477">LTVALTTALLPGALAHAGGHSDSEIHAELHLRDLVTTNSKRALSKCANSPTALALQSQALRRRQAAAHALREKRSLATTHIKTTKRDAASLAKWSSLSHESPSFSLNTPLSDLFASNTTCVLVPETVIGPYYVAGELLRTDITDAQSGIPVHLDIQFVDLSTCAGIPSLLIDIWHANASGIYSGVAATGQGGLDSTHGRGVQETDSEGVVQFDTLFPGHYTGRATHIHVMATADATVLPNKTFTGGTARHIGQMYFDDKLREDVEAVAPYSANAQAVTTNGEDMLAPDEATEEYDPFLKWVMLGDALEDGLLMWITIGIDEGADYSGNVAAAAHYYEGGGVAVEGGGMGGGPGGAGGP</sequence>
<feature type="chain" id="PRO_5041307191" evidence="1">
    <location>
        <begin position="16"/>
        <end position="358"/>
    </location>
</feature>
<dbReference type="GO" id="GO:0016702">
    <property type="term" value="F:oxidoreductase activity, acting on single donors with incorporation of molecular oxygen, incorporation of two atoms of oxygen"/>
    <property type="evidence" value="ECO:0007669"/>
    <property type="project" value="InterPro"/>
</dbReference>
<feature type="non-terminal residue" evidence="3">
    <location>
        <position position="358"/>
    </location>
</feature>
<feature type="domain" description="Intradiol ring-cleavage dioxygenases" evidence="2">
    <location>
        <begin position="138"/>
        <end position="257"/>
    </location>
</feature>
<dbReference type="GO" id="GO:0008199">
    <property type="term" value="F:ferric iron binding"/>
    <property type="evidence" value="ECO:0007669"/>
    <property type="project" value="InterPro"/>
</dbReference>
<feature type="non-terminal residue" evidence="3">
    <location>
        <position position="1"/>
    </location>
</feature>
<dbReference type="SUPFAM" id="SSF49482">
    <property type="entry name" value="Aromatic compound dioxygenase"/>
    <property type="match status" value="1"/>
</dbReference>
<comment type="caution">
    <text evidence="3">The sequence shown here is derived from an EMBL/GenBank/DDBJ whole genome shotgun (WGS) entry which is preliminary data.</text>
</comment>
<proteinExistence type="predicted"/>
<keyword evidence="4" id="KW-1185">Reference proteome</keyword>
<dbReference type="PANTHER" id="PTHR34315">
    <property type="match status" value="1"/>
</dbReference>
<dbReference type="AlphaFoldDB" id="A0AA39YIL9"/>
<evidence type="ECO:0000259" key="2">
    <source>
        <dbReference type="Pfam" id="PF00775"/>
    </source>
</evidence>
<dbReference type="Proteomes" id="UP001174936">
    <property type="component" value="Unassembled WGS sequence"/>
</dbReference>
<keyword evidence="1" id="KW-0732">Signal</keyword>